<evidence type="ECO:0000313" key="2">
    <source>
        <dbReference type="EMBL" id="MDT0390165.1"/>
    </source>
</evidence>
<dbReference type="InterPro" id="IPR049979">
    <property type="entry name" value="Cys_resp_CS_actino"/>
</dbReference>
<protein>
    <submittedName>
        <fullName evidence="2">Leader peptide</fullName>
    </submittedName>
</protein>
<dbReference type="RefSeq" id="WP_311684516.1">
    <property type="nucleotide sequence ID" value="NZ_JAVREU010000010.1"/>
</dbReference>
<gene>
    <name evidence="2" type="ORF">RM641_22285</name>
</gene>
<name>A0ABU2PHD5_9ACTN</name>
<comment type="caution">
    <text evidence="2">The sequence shown here is derived from an EMBL/GenBank/DDBJ whole genome shotgun (WGS) entry which is preliminary data.</text>
</comment>
<feature type="compositionally biased region" description="Low complexity" evidence="1">
    <location>
        <begin position="33"/>
        <end position="45"/>
    </location>
</feature>
<accession>A0ABU2PHD5</accession>
<evidence type="ECO:0000313" key="3">
    <source>
        <dbReference type="Proteomes" id="UP001183586"/>
    </source>
</evidence>
<evidence type="ECO:0000256" key="1">
    <source>
        <dbReference type="SAM" id="MobiDB-lite"/>
    </source>
</evidence>
<keyword evidence="3" id="KW-1185">Reference proteome</keyword>
<reference evidence="3" key="1">
    <citation type="submission" date="2023-07" db="EMBL/GenBank/DDBJ databases">
        <title>30 novel species of actinomycetes from the DSMZ collection.</title>
        <authorList>
            <person name="Nouioui I."/>
        </authorList>
    </citation>
    <scope>NUCLEOTIDE SEQUENCE [LARGE SCALE GENOMIC DNA]</scope>
    <source>
        <strain evidence="3">DSM 41921</strain>
    </source>
</reference>
<dbReference type="EMBL" id="JAVREU010000010">
    <property type="protein sequence ID" value="MDT0390165.1"/>
    <property type="molecule type" value="Genomic_DNA"/>
</dbReference>
<feature type="region of interest" description="Disordered" evidence="1">
    <location>
        <begin position="33"/>
        <end position="83"/>
    </location>
</feature>
<dbReference type="NCBIfam" id="NF042934">
    <property type="entry name" value="cis_reg_atten"/>
    <property type="match status" value="1"/>
</dbReference>
<feature type="compositionally biased region" description="Basic and acidic residues" evidence="1">
    <location>
        <begin position="57"/>
        <end position="83"/>
    </location>
</feature>
<sequence>MGGGTADCGSDTVRLVLRSLPLLTSRRHIDLARVSSAASRPTPRAAHGRRAPSPSYARDRAPRETHVRHLPDRRAALPEQDRP</sequence>
<organism evidence="2 3">
    <name type="scientific">Streptomyces dubilierae</name>
    <dbReference type="NCBI Taxonomy" id="3075533"/>
    <lineage>
        <taxon>Bacteria</taxon>
        <taxon>Bacillati</taxon>
        <taxon>Actinomycetota</taxon>
        <taxon>Actinomycetes</taxon>
        <taxon>Kitasatosporales</taxon>
        <taxon>Streptomycetaceae</taxon>
        <taxon>Streptomyces</taxon>
    </lineage>
</organism>
<dbReference type="Proteomes" id="UP001183586">
    <property type="component" value="Unassembled WGS sequence"/>
</dbReference>
<proteinExistence type="predicted"/>